<sequence>MRRRLRARSGRGGAKPTRMAWTTTVVILTAAFLWYIQHLFSTNSLGCEAVIAWWFEGDRFQPGLLQVSSLFVMTLALWLYVDIIRPKPERVPAGIRVVQTVLVTVMVMTSVLQWGSFRPQSDEGRIYADALSEASGWPLARAFLPFAQGGYEVLVEVPVEGLDGSLVAAARAAQEAYEQEFPAFTYPYEYGRAGGRYNGRLECTARREVTVAWDRVYEAYFRALEAEAAQDREAMLWKASSGAGD</sequence>
<protein>
    <submittedName>
        <fullName evidence="2">Uncharacterized protein</fullName>
    </submittedName>
</protein>
<keyword evidence="1" id="KW-0472">Membrane</keyword>
<feature type="transmembrane region" description="Helical" evidence="1">
    <location>
        <begin position="93"/>
        <end position="115"/>
    </location>
</feature>
<evidence type="ECO:0000313" key="3">
    <source>
        <dbReference type="Proteomes" id="UP000199759"/>
    </source>
</evidence>
<name>A0A1G9X1L1_9PROT</name>
<organism evidence="2 3">
    <name type="scientific">Maricaulis salignorans</name>
    <dbReference type="NCBI Taxonomy" id="144026"/>
    <lineage>
        <taxon>Bacteria</taxon>
        <taxon>Pseudomonadati</taxon>
        <taxon>Pseudomonadota</taxon>
        <taxon>Alphaproteobacteria</taxon>
        <taxon>Maricaulales</taxon>
        <taxon>Maricaulaceae</taxon>
        <taxon>Maricaulis</taxon>
    </lineage>
</organism>
<keyword evidence="1" id="KW-0812">Transmembrane</keyword>
<keyword evidence="1" id="KW-1133">Transmembrane helix</keyword>
<feature type="transmembrane region" description="Helical" evidence="1">
    <location>
        <begin position="20"/>
        <end position="36"/>
    </location>
</feature>
<dbReference type="Proteomes" id="UP000199759">
    <property type="component" value="Unassembled WGS sequence"/>
</dbReference>
<gene>
    <name evidence="2" type="ORF">SAMN04488568_1322</name>
</gene>
<keyword evidence="3" id="KW-1185">Reference proteome</keyword>
<feature type="transmembrane region" description="Helical" evidence="1">
    <location>
        <begin position="63"/>
        <end position="81"/>
    </location>
</feature>
<evidence type="ECO:0000313" key="2">
    <source>
        <dbReference type="EMBL" id="SDM90619.1"/>
    </source>
</evidence>
<reference evidence="2 3" key="1">
    <citation type="submission" date="2016-10" db="EMBL/GenBank/DDBJ databases">
        <authorList>
            <person name="de Groot N.N."/>
        </authorList>
    </citation>
    <scope>NUCLEOTIDE SEQUENCE [LARGE SCALE GENOMIC DNA]</scope>
    <source>
        <strain evidence="2 3">DSM 16077</strain>
    </source>
</reference>
<accession>A0A1G9X1L1</accession>
<dbReference type="AlphaFoldDB" id="A0A1G9X1L1"/>
<proteinExistence type="predicted"/>
<dbReference type="EMBL" id="FNHG01000032">
    <property type="protein sequence ID" value="SDM90619.1"/>
    <property type="molecule type" value="Genomic_DNA"/>
</dbReference>
<evidence type="ECO:0000256" key="1">
    <source>
        <dbReference type="SAM" id="Phobius"/>
    </source>
</evidence>